<dbReference type="SMART" id="SM00499">
    <property type="entry name" value="AAI"/>
    <property type="match status" value="1"/>
</dbReference>
<dbReference type="Pfam" id="PF00234">
    <property type="entry name" value="Tryp_alpha_amyl"/>
    <property type="match status" value="1"/>
</dbReference>
<proteinExistence type="inferred from homology"/>
<name>A0A835LI73_9MAGN</name>
<keyword evidence="2 4" id="KW-0813">Transport</keyword>
<dbReference type="FunFam" id="1.10.110.10:FF:000002">
    <property type="entry name" value="Non-specific lipid-transfer protein"/>
    <property type="match status" value="1"/>
</dbReference>
<dbReference type="GO" id="GO:0008289">
    <property type="term" value="F:lipid binding"/>
    <property type="evidence" value="ECO:0007669"/>
    <property type="project" value="UniProtKB-KW"/>
</dbReference>
<evidence type="ECO:0000256" key="5">
    <source>
        <dbReference type="SAM" id="SignalP"/>
    </source>
</evidence>
<dbReference type="Proteomes" id="UP000631114">
    <property type="component" value="Unassembled WGS sequence"/>
</dbReference>
<sequence>MACPMILKLTFVVLACMVVSAPYAEAAISCGFVVSKVSPCIPYLRGGGPIPPACCNGVRTLNAAAQGTPDRQTACNCLKQAAAGISGINPGFAGGLPGRCGVSIPYKISPYTDCSSMMGEKVAEHPTAYCLGALRRY</sequence>
<dbReference type="InterPro" id="IPR000528">
    <property type="entry name" value="Plant_nsLTP"/>
</dbReference>
<dbReference type="InterPro" id="IPR016140">
    <property type="entry name" value="Bifunc_inhib/LTP/seed_store"/>
</dbReference>
<dbReference type="Gene3D" id="1.10.110.10">
    <property type="entry name" value="Plant lipid-transfer and hydrophobic proteins"/>
    <property type="match status" value="1"/>
</dbReference>
<keyword evidence="4" id="KW-0446">Lipid-binding</keyword>
<dbReference type="OrthoDB" id="1890443at2759"/>
<keyword evidence="5" id="KW-0732">Signal</keyword>
<accession>A0A835LI73</accession>
<protein>
    <recommendedName>
        <fullName evidence="4">Non-specific lipid-transfer protein</fullName>
    </recommendedName>
</protein>
<dbReference type="InterPro" id="IPR036312">
    <property type="entry name" value="Bifun_inhib/LTP/seed_sf"/>
</dbReference>
<evidence type="ECO:0000256" key="1">
    <source>
        <dbReference type="ARBA" id="ARBA00009748"/>
    </source>
</evidence>
<comment type="function">
    <text evidence="4">Plant non-specific lipid-transfer proteins transfer phospholipids as well as galactolipids across membranes. May play a role in wax or cutin deposition in the cell walls of expanding epidermal cells and certain secretory tissues.</text>
</comment>
<comment type="similarity">
    <text evidence="1 4">Belongs to the plant LTP family.</text>
</comment>
<dbReference type="AlphaFoldDB" id="A0A835LI73"/>
<dbReference type="PRINTS" id="PR00382">
    <property type="entry name" value="LIPIDTRNSFER"/>
</dbReference>
<dbReference type="SUPFAM" id="SSF47699">
    <property type="entry name" value="Bifunctional inhibitor/lipid-transfer protein/seed storage 2S albumin"/>
    <property type="match status" value="1"/>
</dbReference>
<comment type="caution">
    <text evidence="7">The sequence shown here is derived from an EMBL/GenBank/DDBJ whole genome shotgun (WGS) entry which is preliminary data.</text>
</comment>
<feature type="chain" id="PRO_5032514977" description="Non-specific lipid-transfer protein" evidence="5">
    <location>
        <begin position="27"/>
        <end position="137"/>
    </location>
</feature>
<dbReference type="PROSITE" id="PS00597">
    <property type="entry name" value="PLANT_LTP"/>
    <property type="match status" value="1"/>
</dbReference>
<dbReference type="EMBL" id="JADFTS010000007">
    <property type="protein sequence ID" value="KAF9595735.1"/>
    <property type="molecule type" value="Genomic_DNA"/>
</dbReference>
<feature type="signal peptide" evidence="5">
    <location>
        <begin position="1"/>
        <end position="26"/>
    </location>
</feature>
<keyword evidence="8" id="KW-1185">Reference proteome</keyword>
<evidence type="ECO:0000256" key="4">
    <source>
        <dbReference type="RuleBase" id="RU000628"/>
    </source>
</evidence>
<gene>
    <name evidence="7" type="ORF">IFM89_003477</name>
</gene>
<evidence type="ECO:0000256" key="3">
    <source>
        <dbReference type="ARBA" id="ARBA00023157"/>
    </source>
</evidence>
<feature type="domain" description="Bifunctional inhibitor/plant lipid transfer protein/seed storage helical" evidence="6">
    <location>
        <begin position="30"/>
        <end position="114"/>
    </location>
</feature>
<dbReference type="GO" id="GO:0006869">
    <property type="term" value="P:lipid transport"/>
    <property type="evidence" value="ECO:0007669"/>
    <property type="project" value="InterPro"/>
</dbReference>
<evidence type="ECO:0000259" key="6">
    <source>
        <dbReference type="SMART" id="SM00499"/>
    </source>
</evidence>
<dbReference type="PANTHER" id="PTHR33076">
    <property type="entry name" value="NON-SPECIFIC LIPID-TRANSFER PROTEIN 2-RELATED"/>
    <property type="match status" value="1"/>
</dbReference>
<evidence type="ECO:0000313" key="8">
    <source>
        <dbReference type="Proteomes" id="UP000631114"/>
    </source>
</evidence>
<organism evidence="7 8">
    <name type="scientific">Coptis chinensis</name>
    <dbReference type="NCBI Taxonomy" id="261450"/>
    <lineage>
        <taxon>Eukaryota</taxon>
        <taxon>Viridiplantae</taxon>
        <taxon>Streptophyta</taxon>
        <taxon>Embryophyta</taxon>
        <taxon>Tracheophyta</taxon>
        <taxon>Spermatophyta</taxon>
        <taxon>Magnoliopsida</taxon>
        <taxon>Ranunculales</taxon>
        <taxon>Ranunculaceae</taxon>
        <taxon>Coptidoideae</taxon>
        <taxon>Coptis</taxon>
    </lineage>
</organism>
<evidence type="ECO:0000313" key="7">
    <source>
        <dbReference type="EMBL" id="KAF9595735.1"/>
    </source>
</evidence>
<reference evidence="7 8" key="1">
    <citation type="submission" date="2020-10" db="EMBL/GenBank/DDBJ databases">
        <title>The Coptis chinensis genome and diversification of protoberbering-type alkaloids.</title>
        <authorList>
            <person name="Wang B."/>
            <person name="Shu S."/>
            <person name="Song C."/>
            <person name="Liu Y."/>
        </authorList>
    </citation>
    <scope>NUCLEOTIDE SEQUENCE [LARGE SCALE GENOMIC DNA]</scope>
    <source>
        <strain evidence="7">HL-2020</strain>
        <tissue evidence="7">Leaf</tissue>
    </source>
</reference>
<dbReference type="CDD" id="cd01960">
    <property type="entry name" value="nsLTP1"/>
    <property type="match status" value="1"/>
</dbReference>
<evidence type="ECO:0000256" key="2">
    <source>
        <dbReference type="ARBA" id="ARBA00022448"/>
    </source>
</evidence>
<keyword evidence="3" id="KW-1015">Disulfide bond</keyword>